<sequence>MYRQVRIHETCMPYQRILWRESNEDAVQTYELTTVSYGTASASYLAIKALQQTAIATKDPQPFGAEIILRDFYVDDLLTGTNCKTEAQRIITEVPNILAKGKFELRKWASNEPELLQSIPTSCSGSTILNLDKSEGVNTLGLQWSTSTDTLQYSLIPMTTVKTITKRQILSHISKIFDPLSLVSPFTIRVKVLMQEIWKLKVDWNESLPLDMRTIWSCYIQESNELNDVKIPNSIKQPNHFGLHGFCDASEKGYGACISMRGITIHGNISCNLLCAESRIAPIKLLTIPRLELCEALLLAQLISKLKQCLLMNFRKIYCWTDSSIVLSWIQSPKAFKTYVANRKIYCWTDSSIVLSWIQSPKAFKTYVANRIADVKYIAGLIRQSYYHGYSRQRLSKLT</sequence>
<dbReference type="PANTHER" id="PTHR47331:SF5">
    <property type="entry name" value="RIBONUCLEASE H"/>
    <property type="match status" value="1"/>
</dbReference>
<dbReference type="Proteomes" id="UP001458880">
    <property type="component" value="Unassembled WGS sequence"/>
</dbReference>
<protein>
    <submittedName>
        <fullName evidence="1">Pao retrotransposon peptidase</fullName>
    </submittedName>
</protein>
<name>A0AAW1J1J5_POPJA</name>
<dbReference type="EMBL" id="JASPKY010000441">
    <property type="protein sequence ID" value="KAK9696814.1"/>
    <property type="molecule type" value="Genomic_DNA"/>
</dbReference>
<proteinExistence type="predicted"/>
<dbReference type="PANTHER" id="PTHR47331">
    <property type="entry name" value="PHD-TYPE DOMAIN-CONTAINING PROTEIN"/>
    <property type="match status" value="1"/>
</dbReference>
<dbReference type="InterPro" id="IPR043502">
    <property type="entry name" value="DNA/RNA_pol_sf"/>
</dbReference>
<dbReference type="SUPFAM" id="SSF56672">
    <property type="entry name" value="DNA/RNA polymerases"/>
    <property type="match status" value="1"/>
</dbReference>
<dbReference type="GO" id="GO:0071897">
    <property type="term" value="P:DNA biosynthetic process"/>
    <property type="evidence" value="ECO:0007669"/>
    <property type="project" value="UniProtKB-ARBA"/>
</dbReference>
<dbReference type="Pfam" id="PF05380">
    <property type="entry name" value="Peptidase_A17"/>
    <property type="match status" value="1"/>
</dbReference>
<gene>
    <name evidence="1" type="ORF">QE152_g31341</name>
</gene>
<evidence type="ECO:0000313" key="1">
    <source>
        <dbReference type="EMBL" id="KAK9696814.1"/>
    </source>
</evidence>
<evidence type="ECO:0000313" key="2">
    <source>
        <dbReference type="Proteomes" id="UP001458880"/>
    </source>
</evidence>
<comment type="caution">
    <text evidence="1">The sequence shown here is derived from an EMBL/GenBank/DDBJ whole genome shotgun (WGS) entry which is preliminary data.</text>
</comment>
<organism evidence="1 2">
    <name type="scientific">Popillia japonica</name>
    <name type="common">Japanese beetle</name>
    <dbReference type="NCBI Taxonomy" id="7064"/>
    <lineage>
        <taxon>Eukaryota</taxon>
        <taxon>Metazoa</taxon>
        <taxon>Ecdysozoa</taxon>
        <taxon>Arthropoda</taxon>
        <taxon>Hexapoda</taxon>
        <taxon>Insecta</taxon>
        <taxon>Pterygota</taxon>
        <taxon>Neoptera</taxon>
        <taxon>Endopterygota</taxon>
        <taxon>Coleoptera</taxon>
        <taxon>Polyphaga</taxon>
        <taxon>Scarabaeiformia</taxon>
        <taxon>Scarabaeidae</taxon>
        <taxon>Rutelinae</taxon>
        <taxon>Popillia</taxon>
    </lineage>
</organism>
<accession>A0AAW1J1J5</accession>
<dbReference type="InterPro" id="IPR008042">
    <property type="entry name" value="Retrotrans_Pao"/>
</dbReference>
<reference evidence="1 2" key="1">
    <citation type="journal article" date="2024" name="BMC Genomics">
        <title>De novo assembly and annotation of Popillia japonica's genome with initial clues to its potential as an invasive pest.</title>
        <authorList>
            <person name="Cucini C."/>
            <person name="Boschi S."/>
            <person name="Funari R."/>
            <person name="Cardaioli E."/>
            <person name="Iannotti N."/>
            <person name="Marturano G."/>
            <person name="Paoli F."/>
            <person name="Bruttini M."/>
            <person name="Carapelli A."/>
            <person name="Frati F."/>
            <person name="Nardi F."/>
        </authorList>
    </citation>
    <scope>NUCLEOTIDE SEQUENCE [LARGE SCALE GENOMIC DNA]</scope>
    <source>
        <strain evidence="1">DMR45628</strain>
    </source>
</reference>
<dbReference type="AlphaFoldDB" id="A0AAW1J1J5"/>
<keyword evidence="2" id="KW-1185">Reference proteome</keyword>